<dbReference type="PROSITE" id="PS50893">
    <property type="entry name" value="ABC_TRANSPORTER_2"/>
    <property type="match status" value="1"/>
</dbReference>
<comment type="caution">
    <text evidence="8">The sequence shown here is derived from an EMBL/GenBank/DDBJ whole genome shotgun (WGS) entry which is preliminary data.</text>
</comment>
<keyword evidence="3" id="KW-0547">Nucleotide-binding</keyword>
<dbReference type="Proteomes" id="UP000231501">
    <property type="component" value="Unassembled WGS sequence"/>
</dbReference>
<dbReference type="InterPro" id="IPR017871">
    <property type="entry name" value="ABC_transporter-like_CS"/>
</dbReference>
<evidence type="ECO:0000256" key="5">
    <source>
        <dbReference type="ARBA" id="ARBA00022967"/>
    </source>
</evidence>
<dbReference type="PANTHER" id="PTHR42794:SF1">
    <property type="entry name" value="HEMIN IMPORT ATP-BINDING PROTEIN HMUV"/>
    <property type="match status" value="1"/>
</dbReference>
<dbReference type="AlphaFoldDB" id="A0A2G9C6K2"/>
<evidence type="ECO:0000256" key="1">
    <source>
        <dbReference type="ARBA" id="ARBA00022448"/>
    </source>
</evidence>
<keyword evidence="2" id="KW-1003">Cell membrane</keyword>
<keyword evidence="5" id="KW-1278">Translocase</keyword>
<dbReference type="RefSeq" id="WP_099863578.1">
    <property type="nucleotide sequence ID" value="NZ_PEOG01000077.1"/>
</dbReference>
<protein>
    <submittedName>
        <fullName evidence="8">ABC transporter</fullName>
    </submittedName>
</protein>
<dbReference type="Pfam" id="PF00005">
    <property type="entry name" value="ABC_tran"/>
    <property type="match status" value="1"/>
</dbReference>
<reference evidence="8 9" key="1">
    <citation type="submission" date="2017-11" db="EMBL/GenBank/DDBJ databases">
        <title>Draft genome sequence of Mitsuaria sp. HWN-4.</title>
        <authorList>
            <person name="Gundlapally S.R."/>
        </authorList>
    </citation>
    <scope>NUCLEOTIDE SEQUENCE [LARGE SCALE GENOMIC DNA]</scope>
    <source>
        <strain evidence="8 9">HWN-4</strain>
    </source>
</reference>
<comment type="function">
    <text evidence="6">Part of the ABC transporter complex HmuTUV involved in hemin import. Responsible for energy coupling to the transport system.</text>
</comment>
<dbReference type="PROSITE" id="PS00211">
    <property type="entry name" value="ABC_TRANSPORTER_1"/>
    <property type="match status" value="1"/>
</dbReference>
<evidence type="ECO:0000256" key="2">
    <source>
        <dbReference type="ARBA" id="ARBA00022475"/>
    </source>
</evidence>
<dbReference type="CDD" id="cd03214">
    <property type="entry name" value="ABC_Iron-Siderophores_B12_Hemin"/>
    <property type="match status" value="1"/>
</dbReference>
<sequence length="262" mass="27976">MASLLTLQDVRVTLGSTAIGPLSLRVDPGERIAILGPSGAGKSTLLRLIARELRPAAGVLHFDGRPLAAWAPSDLARRRAVLPQQHGVAFGLPVELVVALGRVARQGDGDQDRIVREALAHAQAEHLHGRRFDTLSGGEQARVQLARVFAQAWDARDGLLLVDEPVAALDPGLSVSLMAAMSDFAAARGHALVAVLHDLNLALNHFDRLWLLKAGRMLADCDALPATLPLLEQLYDTRLRLLADDHGLAILPLLGHTTGARA</sequence>
<dbReference type="GO" id="GO:0016887">
    <property type="term" value="F:ATP hydrolysis activity"/>
    <property type="evidence" value="ECO:0007669"/>
    <property type="project" value="InterPro"/>
</dbReference>
<dbReference type="Gene3D" id="3.40.50.300">
    <property type="entry name" value="P-loop containing nucleotide triphosphate hydrolases"/>
    <property type="match status" value="1"/>
</dbReference>
<evidence type="ECO:0000256" key="3">
    <source>
        <dbReference type="ARBA" id="ARBA00022741"/>
    </source>
</evidence>
<dbReference type="EMBL" id="PEOG01000077">
    <property type="protein sequence ID" value="PIM51169.1"/>
    <property type="molecule type" value="Genomic_DNA"/>
</dbReference>
<keyword evidence="4" id="KW-0067">ATP-binding</keyword>
<organism evidence="8 9">
    <name type="scientific">Roseateles chitinivorans</name>
    <dbReference type="NCBI Taxonomy" id="2917965"/>
    <lineage>
        <taxon>Bacteria</taxon>
        <taxon>Pseudomonadati</taxon>
        <taxon>Pseudomonadota</taxon>
        <taxon>Betaproteobacteria</taxon>
        <taxon>Burkholderiales</taxon>
        <taxon>Sphaerotilaceae</taxon>
        <taxon>Roseateles</taxon>
    </lineage>
</organism>
<keyword evidence="9" id="KW-1185">Reference proteome</keyword>
<keyword evidence="2" id="KW-0472">Membrane</keyword>
<proteinExistence type="predicted"/>
<gene>
    <name evidence="8" type="ORF">CS062_21300</name>
</gene>
<dbReference type="SMART" id="SM00382">
    <property type="entry name" value="AAA"/>
    <property type="match status" value="1"/>
</dbReference>
<dbReference type="GO" id="GO:0005524">
    <property type="term" value="F:ATP binding"/>
    <property type="evidence" value="ECO:0007669"/>
    <property type="project" value="UniProtKB-KW"/>
</dbReference>
<dbReference type="OrthoDB" id="5296765at2"/>
<dbReference type="InterPro" id="IPR027417">
    <property type="entry name" value="P-loop_NTPase"/>
</dbReference>
<feature type="domain" description="ABC transporter" evidence="7">
    <location>
        <begin position="4"/>
        <end position="239"/>
    </location>
</feature>
<dbReference type="InterPro" id="IPR003439">
    <property type="entry name" value="ABC_transporter-like_ATP-bd"/>
</dbReference>
<evidence type="ECO:0000256" key="4">
    <source>
        <dbReference type="ARBA" id="ARBA00022840"/>
    </source>
</evidence>
<name>A0A2G9C6K2_9BURK</name>
<evidence type="ECO:0000256" key="6">
    <source>
        <dbReference type="ARBA" id="ARBA00037066"/>
    </source>
</evidence>
<dbReference type="SUPFAM" id="SSF52540">
    <property type="entry name" value="P-loop containing nucleoside triphosphate hydrolases"/>
    <property type="match status" value="1"/>
</dbReference>
<dbReference type="InterPro" id="IPR003593">
    <property type="entry name" value="AAA+_ATPase"/>
</dbReference>
<evidence type="ECO:0000259" key="7">
    <source>
        <dbReference type="PROSITE" id="PS50893"/>
    </source>
</evidence>
<keyword evidence="1" id="KW-0813">Transport</keyword>
<dbReference type="PANTHER" id="PTHR42794">
    <property type="entry name" value="HEMIN IMPORT ATP-BINDING PROTEIN HMUV"/>
    <property type="match status" value="1"/>
</dbReference>
<evidence type="ECO:0000313" key="8">
    <source>
        <dbReference type="EMBL" id="PIM51169.1"/>
    </source>
</evidence>
<evidence type="ECO:0000313" key="9">
    <source>
        <dbReference type="Proteomes" id="UP000231501"/>
    </source>
</evidence>
<accession>A0A2G9C6K2</accession>